<feature type="region of interest" description="Disordered" evidence="1">
    <location>
        <begin position="44"/>
        <end position="66"/>
    </location>
</feature>
<keyword evidence="3" id="KW-1185">Reference proteome</keyword>
<accession>A0ABS8WRB9</accession>
<dbReference type="EMBL" id="JACEIK010009169">
    <property type="protein sequence ID" value="MCE3052045.1"/>
    <property type="molecule type" value="Genomic_DNA"/>
</dbReference>
<proteinExistence type="predicted"/>
<feature type="non-terminal residue" evidence="2">
    <location>
        <position position="1"/>
    </location>
</feature>
<reference evidence="2 3" key="1">
    <citation type="journal article" date="2021" name="BMC Genomics">
        <title>Datura genome reveals duplications of psychoactive alkaloid biosynthetic genes and high mutation rate following tissue culture.</title>
        <authorList>
            <person name="Rajewski A."/>
            <person name="Carter-House D."/>
            <person name="Stajich J."/>
            <person name="Litt A."/>
        </authorList>
    </citation>
    <scope>NUCLEOTIDE SEQUENCE [LARGE SCALE GENOMIC DNA]</scope>
    <source>
        <strain evidence="2">AR-01</strain>
    </source>
</reference>
<protein>
    <submittedName>
        <fullName evidence="2">Uncharacterized protein</fullName>
    </submittedName>
</protein>
<sequence length="195" mass="21702">RLVDCHGRSTAADDCQEESLKVPYFKTYSDDEVPLNLVFSIKPCSSSKSSSKSQQGIKRGPVTRGKVKRSMEEILKDNHQNTLKRHRLLRATVFEDEVPSSQLVKIDDEETSQTIEKSLMVGKESRRRKKVKPKGTKVAMAEETAEGPGAAYQGSKQKTIIPQSLKGKKMTGRGPSVSMNPPPLDDHLDERIGNH</sequence>
<dbReference type="Proteomes" id="UP000823775">
    <property type="component" value="Unassembled WGS sequence"/>
</dbReference>
<comment type="caution">
    <text evidence="2">The sequence shown here is derived from an EMBL/GenBank/DDBJ whole genome shotgun (WGS) entry which is preliminary data.</text>
</comment>
<feature type="compositionally biased region" description="Basic and acidic residues" evidence="1">
    <location>
        <begin position="184"/>
        <end position="195"/>
    </location>
</feature>
<feature type="region of interest" description="Disordered" evidence="1">
    <location>
        <begin position="122"/>
        <end position="195"/>
    </location>
</feature>
<organism evidence="2 3">
    <name type="scientific">Datura stramonium</name>
    <name type="common">Jimsonweed</name>
    <name type="synonym">Common thornapple</name>
    <dbReference type="NCBI Taxonomy" id="4076"/>
    <lineage>
        <taxon>Eukaryota</taxon>
        <taxon>Viridiplantae</taxon>
        <taxon>Streptophyta</taxon>
        <taxon>Embryophyta</taxon>
        <taxon>Tracheophyta</taxon>
        <taxon>Spermatophyta</taxon>
        <taxon>Magnoliopsida</taxon>
        <taxon>eudicotyledons</taxon>
        <taxon>Gunneridae</taxon>
        <taxon>Pentapetalae</taxon>
        <taxon>asterids</taxon>
        <taxon>lamiids</taxon>
        <taxon>Solanales</taxon>
        <taxon>Solanaceae</taxon>
        <taxon>Solanoideae</taxon>
        <taxon>Datureae</taxon>
        <taxon>Datura</taxon>
    </lineage>
</organism>
<evidence type="ECO:0000313" key="2">
    <source>
        <dbReference type="EMBL" id="MCE3052045.1"/>
    </source>
</evidence>
<name>A0ABS8WRB9_DATST</name>
<feature type="compositionally biased region" description="Basic residues" evidence="1">
    <location>
        <begin position="125"/>
        <end position="135"/>
    </location>
</feature>
<evidence type="ECO:0000256" key="1">
    <source>
        <dbReference type="SAM" id="MobiDB-lite"/>
    </source>
</evidence>
<gene>
    <name evidence="2" type="ORF">HAX54_051451</name>
</gene>
<evidence type="ECO:0000313" key="3">
    <source>
        <dbReference type="Proteomes" id="UP000823775"/>
    </source>
</evidence>